<proteinExistence type="predicted"/>
<accession>A0A2T9YYP8</accession>
<keyword evidence="3" id="KW-1015">Disulfide bond</keyword>
<keyword evidence="7" id="KW-1185">Reference proteome</keyword>
<evidence type="ECO:0000256" key="1">
    <source>
        <dbReference type="ARBA" id="ARBA00004613"/>
    </source>
</evidence>
<dbReference type="OrthoDB" id="5517925at2759"/>
<dbReference type="Pfam" id="PF05375">
    <property type="entry name" value="Pacifastin_I"/>
    <property type="match status" value="1"/>
</dbReference>
<keyword evidence="2" id="KW-0964">Secreted</keyword>
<feature type="domain" description="Pacifastin" evidence="5">
    <location>
        <begin position="84"/>
        <end position="116"/>
    </location>
</feature>
<evidence type="ECO:0000256" key="2">
    <source>
        <dbReference type="ARBA" id="ARBA00022525"/>
    </source>
</evidence>
<dbReference type="InterPro" id="IPR008037">
    <property type="entry name" value="Pacifastin_dom"/>
</dbReference>
<feature type="signal peptide" evidence="4">
    <location>
        <begin position="1"/>
        <end position="15"/>
    </location>
</feature>
<dbReference type="GO" id="GO:0005576">
    <property type="term" value="C:extracellular region"/>
    <property type="evidence" value="ECO:0007669"/>
    <property type="project" value="UniProtKB-SubCell"/>
</dbReference>
<sequence length="122" mass="13756">MKYFLTLYCLVAVLAVAIELNHIQNFIKKSDTIQESDVPKYCVKSGEVVLNEQNRQVSLAPEDNTDNSNTAEFEACVASHNGQSSWKHPIHPCNRCWCTARGSVACTKMFCFKNPLNFTRPV</sequence>
<name>A0A2T9YYP8_9FUNG</name>
<evidence type="ECO:0000313" key="6">
    <source>
        <dbReference type="EMBL" id="PVU97426.1"/>
    </source>
</evidence>
<evidence type="ECO:0000313" key="7">
    <source>
        <dbReference type="Proteomes" id="UP000245699"/>
    </source>
</evidence>
<evidence type="ECO:0000256" key="3">
    <source>
        <dbReference type="ARBA" id="ARBA00023157"/>
    </source>
</evidence>
<evidence type="ECO:0000259" key="5">
    <source>
        <dbReference type="Pfam" id="PF05375"/>
    </source>
</evidence>
<dbReference type="SUPFAM" id="SSF57283">
    <property type="entry name" value="PMP inhibitors"/>
    <property type="match status" value="1"/>
</dbReference>
<comment type="caution">
    <text evidence="6">The sequence shown here is derived from an EMBL/GenBank/DDBJ whole genome shotgun (WGS) entry which is preliminary data.</text>
</comment>
<dbReference type="Proteomes" id="UP000245699">
    <property type="component" value="Unassembled WGS sequence"/>
</dbReference>
<dbReference type="AlphaFoldDB" id="A0A2T9YYP8"/>
<dbReference type="GO" id="GO:0030414">
    <property type="term" value="F:peptidase inhibitor activity"/>
    <property type="evidence" value="ECO:0007669"/>
    <property type="project" value="InterPro"/>
</dbReference>
<organism evidence="6 7">
    <name type="scientific">Furculomyces boomerangus</name>
    <dbReference type="NCBI Taxonomy" id="61424"/>
    <lineage>
        <taxon>Eukaryota</taxon>
        <taxon>Fungi</taxon>
        <taxon>Fungi incertae sedis</taxon>
        <taxon>Zoopagomycota</taxon>
        <taxon>Kickxellomycotina</taxon>
        <taxon>Harpellomycetes</taxon>
        <taxon>Harpellales</taxon>
        <taxon>Harpellaceae</taxon>
        <taxon>Furculomyces</taxon>
    </lineage>
</organism>
<evidence type="ECO:0000256" key="4">
    <source>
        <dbReference type="SAM" id="SignalP"/>
    </source>
</evidence>
<dbReference type="EMBL" id="MBFT01000108">
    <property type="protein sequence ID" value="PVU97426.1"/>
    <property type="molecule type" value="Genomic_DNA"/>
</dbReference>
<keyword evidence="4" id="KW-0732">Signal</keyword>
<gene>
    <name evidence="6" type="ORF">BB559_002038</name>
</gene>
<protein>
    <recommendedName>
        <fullName evidence="5">Pacifastin domain-containing protein</fullName>
    </recommendedName>
</protein>
<dbReference type="InterPro" id="IPR036201">
    <property type="entry name" value="Pacifastin_dom_sf"/>
</dbReference>
<comment type="subcellular location">
    <subcellularLocation>
        <location evidence="1">Secreted</location>
    </subcellularLocation>
</comment>
<reference evidence="6 7" key="1">
    <citation type="journal article" date="2018" name="MBio">
        <title>Comparative Genomics Reveals the Core Gene Toolbox for the Fungus-Insect Symbiosis.</title>
        <authorList>
            <person name="Wang Y."/>
            <person name="Stata M."/>
            <person name="Wang W."/>
            <person name="Stajich J.E."/>
            <person name="White M.M."/>
            <person name="Moncalvo J.M."/>
        </authorList>
    </citation>
    <scope>NUCLEOTIDE SEQUENCE [LARGE SCALE GENOMIC DNA]</scope>
    <source>
        <strain evidence="6 7">AUS-77-4</strain>
    </source>
</reference>
<feature type="chain" id="PRO_5015556624" description="Pacifastin domain-containing protein" evidence="4">
    <location>
        <begin position="16"/>
        <end position="122"/>
    </location>
</feature>